<dbReference type="GO" id="GO:0006508">
    <property type="term" value="P:proteolysis"/>
    <property type="evidence" value="ECO:0007669"/>
    <property type="project" value="UniProtKB-KW"/>
</dbReference>
<evidence type="ECO:0000256" key="5">
    <source>
        <dbReference type="ARBA" id="ARBA00022833"/>
    </source>
</evidence>
<dbReference type="PANTHER" id="PTHR11705">
    <property type="entry name" value="PROTEASE FAMILY M14 CARBOXYPEPTIDASE A,B"/>
    <property type="match status" value="1"/>
</dbReference>
<dbReference type="Pfam" id="PF00246">
    <property type="entry name" value="Peptidase_M14"/>
    <property type="match status" value="1"/>
</dbReference>
<dbReference type="PROSITE" id="PS52035">
    <property type="entry name" value="PEPTIDASE_M14"/>
    <property type="match status" value="1"/>
</dbReference>
<dbReference type="RefSeq" id="WP_023634668.1">
    <property type="nucleotide sequence ID" value="NZ_AYSF01000111.1"/>
</dbReference>
<keyword evidence="5" id="KW-0862">Zinc</keyword>
<evidence type="ECO:0000259" key="8">
    <source>
        <dbReference type="PROSITE" id="PS52035"/>
    </source>
</evidence>
<dbReference type="InterPro" id="IPR034274">
    <property type="entry name" value="ENP1_M14_CPD"/>
</dbReference>
<gene>
    <name evidence="9" type="ORF">T260_18890</name>
</gene>
<comment type="similarity">
    <text evidence="2 7">Belongs to the peptidase M14 family.</text>
</comment>
<reference evidence="9 10" key="1">
    <citation type="journal article" date="2014" name="Genome Announc.">
        <title>Draft Genome Sequence of Geobacillus thermopakistaniensis Strain MAS1.</title>
        <authorList>
            <person name="Siddiqui M.A."/>
            <person name="Rashid N."/>
            <person name="Ayyampalayam S."/>
            <person name="Whitman W.B."/>
        </authorList>
    </citation>
    <scope>NUCLEOTIDE SEQUENCE [LARGE SCALE GENOMIC DNA]</scope>
    <source>
        <strain evidence="9 10">MAS1</strain>
    </source>
</reference>
<keyword evidence="4" id="KW-0378">Hydrolase</keyword>
<dbReference type="EMBL" id="AYSF01000111">
    <property type="protein sequence ID" value="ESU70581.1"/>
    <property type="molecule type" value="Genomic_DNA"/>
</dbReference>
<protein>
    <submittedName>
        <fullName evidence="9">Peptidase M14</fullName>
    </submittedName>
</protein>
<keyword evidence="6" id="KW-0482">Metalloprotease</keyword>
<evidence type="ECO:0000256" key="4">
    <source>
        <dbReference type="ARBA" id="ARBA00022801"/>
    </source>
</evidence>
<dbReference type="GO" id="GO:0004181">
    <property type="term" value="F:metallocarboxypeptidase activity"/>
    <property type="evidence" value="ECO:0007669"/>
    <property type="project" value="InterPro"/>
</dbReference>
<name>A0A7U9J823_GEOTM</name>
<evidence type="ECO:0000313" key="9">
    <source>
        <dbReference type="EMBL" id="ESU70581.1"/>
    </source>
</evidence>
<dbReference type="CDD" id="cd06229">
    <property type="entry name" value="M14_Endopeptidase_I"/>
    <property type="match status" value="1"/>
</dbReference>
<evidence type="ECO:0000256" key="1">
    <source>
        <dbReference type="ARBA" id="ARBA00001947"/>
    </source>
</evidence>
<dbReference type="GO" id="GO:0005615">
    <property type="term" value="C:extracellular space"/>
    <property type="evidence" value="ECO:0007669"/>
    <property type="project" value="TreeGrafter"/>
</dbReference>
<accession>A0A7U9J823</accession>
<dbReference type="Proteomes" id="UP000018339">
    <property type="component" value="Unassembled WGS sequence"/>
</dbReference>
<evidence type="ECO:0000256" key="6">
    <source>
        <dbReference type="ARBA" id="ARBA00023049"/>
    </source>
</evidence>
<dbReference type="PANTHER" id="PTHR11705:SF143">
    <property type="entry name" value="SLL0236 PROTEIN"/>
    <property type="match status" value="1"/>
</dbReference>
<dbReference type="InterPro" id="IPR000834">
    <property type="entry name" value="Peptidase_M14"/>
</dbReference>
<proteinExistence type="inferred from homology"/>
<dbReference type="SUPFAM" id="SSF53187">
    <property type="entry name" value="Zn-dependent exopeptidases"/>
    <property type="match status" value="1"/>
</dbReference>
<evidence type="ECO:0000256" key="2">
    <source>
        <dbReference type="ARBA" id="ARBA00005988"/>
    </source>
</evidence>
<dbReference type="SMART" id="SM00631">
    <property type="entry name" value="Zn_pept"/>
    <property type="match status" value="1"/>
</dbReference>
<comment type="cofactor">
    <cofactor evidence="1">
        <name>Zn(2+)</name>
        <dbReference type="ChEBI" id="CHEBI:29105"/>
    </cofactor>
</comment>
<feature type="domain" description="Peptidase M14" evidence="8">
    <location>
        <begin position="151"/>
        <end position="438"/>
    </location>
</feature>
<dbReference type="Gene3D" id="3.40.630.10">
    <property type="entry name" value="Zn peptidases"/>
    <property type="match status" value="1"/>
</dbReference>
<feature type="active site" description="Proton donor/acceptor" evidence="7">
    <location>
        <position position="410"/>
    </location>
</feature>
<evidence type="ECO:0000256" key="3">
    <source>
        <dbReference type="ARBA" id="ARBA00022670"/>
    </source>
</evidence>
<keyword evidence="3" id="KW-0645">Protease</keyword>
<evidence type="ECO:0000256" key="7">
    <source>
        <dbReference type="PROSITE-ProRule" id="PRU01379"/>
    </source>
</evidence>
<keyword evidence="10" id="KW-1185">Reference proteome</keyword>
<evidence type="ECO:0000313" key="10">
    <source>
        <dbReference type="Proteomes" id="UP000018339"/>
    </source>
</evidence>
<comment type="caution">
    <text evidence="9">The sequence shown here is derived from an EMBL/GenBank/DDBJ whole genome shotgun (WGS) entry which is preliminary data.</text>
</comment>
<organism evidence="9 10">
    <name type="scientific">Geobacillus thermopakistaniensis (strain MAS1)</name>
    <dbReference type="NCBI Taxonomy" id="1408282"/>
    <lineage>
        <taxon>Bacteria</taxon>
        <taxon>Bacillati</taxon>
        <taxon>Bacillota</taxon>
        <taxon>Bacilli</taxon>
        <taxon>Bacillales</taxon>
        <taxon>Anoxybacillaceae</taxon>
        <taxon>Geobacillus</taxon>
    </lineage>
</organism>
<dbReference type="GO" id="GO:0008270">
    <property type="term" value="F:zinc ion binding"/>
    <property type="evidence" value="ECO:0007669"/>
    <property type="project" value="InterPro"/>
</dbReference>
<dbReference type="AlphaFoldDB" id="A0A7U9J823"/>
<sequence length="441" mass="49204">MHLQAWPGDTFETYGRWFSVPTELIIDSNPHVEEGLRPGQTVAIPGYAPIDTWEALADRLSLPTEVLRRLPGAMAVINGTAPLPKRISSPVVRSVRPYDFAALMEDITALVCRYPFVRQRTFSALFWAMAVINGTAPLPKRISSPVVRSVRPYDFAALMEDITALVCRYPFVRQRTIGHSVLGLPLVELQIGRGPVRVHMNGSFHANEWITTAVIMALIDEYARALVNDDELAGHRVLDYYRKVTLSVVPMVNPDGVNLVLNGPPEEEPHRSEVVCINGGSLDFSQWKANIRGVDLNNQFPANWEIEQARKPPKAPAPRDFPGFAPLTEPEAKAMAELAESGDFAMVVAFHTQGKEIYWGYEGFEPPEAKATVQAMAEASGYQAVRYIDSHAGYRDWFIQTWRRRGYTVELGEGVNPLPLSQFARIYRDSLGLFLAALKMA</sequence>